<dbReference type="STRING" id="71717.A0A4Y7R5F9"/>
<gene>
    <name evidence="1" type="ORF">FA13DRAFT_1654922</name>
</gene>
<protein>
    <submittedName>
        <fullName evidence="1">Uncharacterized protein</fullName>
    </submittedName>
</protein>
<sequence length="56" mass="6539">MTLIIHINTILRSAHLPPVYGSQRVPCTLHHSMSLGAFRMFYANHYIDYHAHQTIY</sequence>
<evidence type="ECO:0000313" key="1">
    <source>
        <dbReference type="EMBL" id="TEB03983.1"/>
    </source>
</evidence>
<dbReference type="EMBL" id="QPFP01000678">
    <property type="protein sequence ID" value="TEB03983.1"/>
    <property type="molecule type" value="Genomic_DNA"/>
</dbReference>
<name>A0A4Y7R5F9_COPMI</name>
<comment type="caution">
    <text evidence="1">The sequence shown here is derived from an EMBL/GenBank/DDBJ whole genome shotgun (WGS) entry which is preliminary data.</text>
</comment>
<proteinExistence type="predicted"/>
<dbReference type="AlphaFoldDB" id="A0A4Y7R5F9"/>
<dbReference type="Proteomes" id="UP000298030">
    <property type="component" value="Unassembled WGS sequence"/>
</dbReference>
<evidence type="ECO:0000313" key="2">
    <source>
        <dbReference type="Proteomes" id="UP000298030"/>
    </source>
</evidence>
<organism evidence="1 2">
    <name type="scientific">Coprinellus micaceus</name>
    <name type="common">Glistening ink-cap mushroom</name>
    <name type="synonym">Coprinus micaceus</name>
    <dbReference type="NCBI Taxonomy" id="71717"/>
    <lineage>
        <taxon>Eukaryota</taxon>
        <taxon>Fungi</taxon>
        <taxon>Dikarya</taxon>
        <taxon>Basidiomycota</taxon>
        <taxon>Agaricomycotina</taxon>
        <taxon>Agaricomycetes</taxon>
        <taxon>Agaricomycetidae</taxon>
        <taxon>Agaricales</taxon>
        <taxon>Agaricineae</taxon>
        <taxon>Psathyrellaceae</taxon>
        <taxon>Coprinellus</taxon>
    </lineage>
</organism>
<accession>A0A4Y7R5F9</accession>
<dbReference type="OrthoDB" id="3187773at2759"/>
<keyword evidence="2" id="KW-1185">Reference proteome</keyword>
<reference evidence="1 2" key="1">
    <citation type="journal article" date="2019" name="Nat. Ecol. Evol.">
        <title>Megaphylogeny resolves global patterns of mushroom evolution.</title>
        <authorList>
            <person name="Varga T."/>
            <person name="Krizsan K."/>
            <person name="Foldi C."/>
            <person name="Dima B."/>
            <person name="Sanchez-Garcia M."/>
            <person name="Sanchez-Ramirez S."/>
            <person name="Szollosi G.J."/>
            <person name="Szarkandi J.G."/>
            <person name="Papp V."/>
            <person name="Albert L."/>
            <person name="Andreopoulos W."/>
            <person name="Angelini C."/>
            <person name="Antonin V."/>
            <person name="Barry K.W."/>
            <person name="Bougher N.L."/>
            <person name="Buchanan P."/>
            <person name="Buyck B."/>
            <person name="Bense V."/>
            <person name="Catcheside P."/>
            <person name="Chovatia M."/>
            <person name="Cooper J."/>
            <person name="Damon W."/>
            <person name="Desjardin D."/>
            <person name="Finy P."/>
            <person name="Geml J."/>
            <person name="Haridas S."/>
            <person name="Hughes K."/>
            <person name="Justo A."/>
            <person name="Karasinski D."/>
            <person name="Kautmanova I."/>
            <person name="Kiss B."/>
            <person name="Kocsube S."/>
            <person name="Kotiranta H."/>
            <person name="LaButti K.M."/>
            <person name="Lechner B.E."/>
            <person name="Liimatainen K."/>
            <person name="Lipzen A."/>
            <person name="Lukacs Z."/>
            <person name="Mihaltcheva S."/>
            <person name="Morgado L.N."/>
            <person name="Niskanen T."/>
            <person name="Noordeloos M.E."/>
            <person name="Ohm R.A."/>
            <person name="Ortiz-Santana B."/>
            <person name="Ovrebo C."/>
            <person name="Racz N."/>
            <person name="Riley R."/>
            <person name="Savchenko A."/>
            <person name="Shiryaev A."/>
            <person name="Soop K."/>
            <person name="Spirin V."/>
            <person name="Szebenyi C."/>
            <person name="Tomsovsky M."/>
            <person name="Tulloss R.E."/>
            <person name="Uehling J."/>
            <person name="Grigoriev I.V."/>
            <person name="Vagvolgyi C."/>
            <person name="Papp T."/>
            <person name="Martin F.M."/>
            <person name="Miettinen O."/>
            <person name="Hibbett D.S."/>
            <person name="Nagy L.G."/>
        </authorList>
    </citation>
    <scope>NUCLEOTIDE SEQUENCE [LARGE SCALE GENOMIC DNA]</scope>
    <source>
        <strain evidence="1 2">FP101781</strain>
    </source>
</reference>